<feature type="transmembrane region" description="Helical" evidence="7">
    <location>
        <begin position="311"/>
        <end position="328"/>
    </location>
</feature>
<dbReference type="InterPro" id="IPR047218">
    <property type="entry name" value="YocR/YhdH-like"/>
</dbReference>
<dbReference type="PATRIC" id="fig|44252.3.peg.1828"/>
<evidence type="ECO:0000256" key="1">
    <source>
        <dbReference type="ARBA" id="ARBA00004141"/>
    </source>
</evidence>
<gene>
    <name evidence="8" type="ORF">DJ90_584</name>
    <name evidence="9" type="ORF">GNQ08_11200</name>
</gene>
<protein>
    <recommendedName>
        <fullName evidence="6">Transporter</fullName>
    </recommendedName>
</protein>
<dbReference type="PROSITE" id="PS50267">
    <property type="entry name" value="NA_NEUROTRAN_SYMP_3"/>
    <property type="match status" value="1"/>
</dbReference>
<dbReference type="PANTHER" id="PTHR42948:SF1">
    <property type="entry name" value="TRANSPORTER"/>
    <property type="match status" value="1"/>
</dbReference>
<dbReference type="CDD" id="cd10336">
    <property type="entry name" value="SLC6sbd_Tyt1-Like"/>
    <property type="match status" value="1"/>
</dbReference>
<reference evidence="9 11" key="2">
    <citation type="submission" date="2019-11" db="EMBL/GenBank/DDBJ databases">
        <title>Draft genome sequences of five Paenibacillus species of dairy origin.</title>
        <authorList>
            <person name="Olajide A.M."/>
            <person name="Chen S."/>
            <person name="Lapointe G."/>
        </authorList>
    </citation>
    <scope>NUCLEOTIDE SEQUENCE [LARGE SCALE GENOMIC DNA]</scope>
    <source>
        <strain evidence="9 11">3CT49</strain>
    </source>
</reference>
<evidence type="ECO:0000256" key="6">
    <source>
        <dbReference type="RuleBase" id="RU003732"/>
    </source>
</evidence>
<organism evidence="8 10">
    <name type="scientific">Paenibacillus macerans</name>
    <name type="common">Bacillus macerans</name>
    <dbReference type="NCBI Taxonomy" id="44252"/>
    <lineage>
        <taxon>Bacteria</taxon>
        <taxon>Bacillati</taxon>
        <taxon>Bacillota</taxon>
        <taxon>Bacilli</taxon>
        <taxon>Bacillales</taxon>
        <taxon>Paenibacillaceae</taxon>
        <taxon>Paenibacillus</taxon>
    </lineage>
</organism>
<dbReference type="GO" id="GO:0016020">
    <property type="term" value="C:membrane"/>
    <property type="evidence" value="ECO:0007669"/>
    <property type="project" value="UniProtKB-SubCell"/>
</dbReference>
<dbReference type="SUPFAM" id="SSF161070">
    <property type="entry name" value="SNF-like"/>
    <property type="match status" value="1"/>
</dbReference>
<dbReference type="RefSeq" id="WP_036621202.1">
    <property type="nucleotide sequence ID" value="NZ_BGMM01000005.1"/>
</dbReference>
<feature type="transmembrane region" description="Helical" evidence="7">
    <location>
        <begin position="220"/>
        <end position="244"/>
    </location>
</feature>
<evidence type="ECO:0000256" key="2">
    <source>
        <dbReference type="ARBA" id="ARBA00022448"/>
    </source>
</evidence>
<evidence type="ECO:0000313" key="10">
    <source>
        <dbReference type="Proteomes" id="UP000029278"/>
    </source>
</evidence>
<dbReference type="AlphaFoldDB" id="A0A090ZHX8"/>
<comment type="similarity">
    <text evidence="6">Belongs to the sodium:neurotransmitter symporter (SNF) (TC 2.A.22) family.</text>
</comment>
<evidence type="ECO:0000313" key="11">
    <source>
        <dbReference type="Proteomes" id="UP000442469"/>
    </source>
</evidence>
<feature type="transmembrane region" description="Helical" evidence="7">
    <location>
        <begin position="48"/>
        <end position="72"/>
    </location>
</feature>
<keyword evidence="4 7" id="KW-1133">Transmembrane helix</keyword>
<dbReference type="Pfam" id="PF00209">
    <property type="entry name" value="SNF"/>
    <property type="match status" value="2"/>
</dbReference>
<feature type="transmembrane region" description="Helical" evidence="7">
    <location>
        <begin position="92"/>
        <end position="117"/>
    </location>
</feature>
<dbReference type="Proteomes" id="UP000029278">
    <property type="component" value="Unassembled WGS sequence"/>
</dbReference>
<dbReference type="EMBL" id="WNZZ01000006">
    <property type="protein sequence ID" value="MUG22978.1"/>
    <property type="molecule type" value="Genomic_DNA"/>
</dbReference>
<feature type="transmembrane region" description="Helical" evidence="7">
    <location>
        <begin position="150"/>
        <end position="168"/>
    </location>
</feature>
<proteinExistence type="inferred from homology"/>
<keyword evidence="10" id="KW-1185">Reference proteome</keyword>
<dbReference type="PROSITE" id="PS00610">
    <property type="entry name" value="NA_NEUROTRAN_SYMP_1"/>
    <property type="match status" value="1"/>
</dbReference>
<feature type="transmembrane region" description="Helical" evidence="7">
    <location>
        <begin position="348"/>
        <end position="371"/>
    </location>
</feature>
<dbReference type="InterPro" id="IPR000175">
    <property type="entry name" value="Na/ntran_symport"/>
</dbReference>
<evidence type="ECO:0000313" key="8">
    <source>
        <dbReference type="EMBL" id="KFN10003.1"/>
    </source>
</evidence>
<feature type="transmembrane region" description="Helical" evidence="7">
    <location>
        <begin position="251"/>
        <end position="274"/>
    </location>
</feature>
<sequence length="449" mass="47535">MSLAKNNPVQGRNDRFSSTGFILAAIGSSVGLGNMWKFPYITGENGGAAFFLLFIICLILIGLPLLLAELAIGRAGRGSAATSFVKAGGSKIFGQLGLLQVIAPFLILTFYVIVAGWTLHYAVQSFSGALYSNSDYSGQFSSFSQGYMPIIWQAVAILITGLVVGKGISGGIEKFNKVLIPGLIILLIVLMIRAVTLPGAGAGVSFFLHPDFSKLSPEAALVALGHAFFSLSLGMGILLTYGAYVDKRQSLGAATLAIGAGDLIYAFIAGLIIFPTTASFGIQPDAGPSLVFIALPAAFSAMPLGAFFGGLFFVLLAIAALTSAVSLLEVPVSYVMDRWGWGRVKSVVIISILVLLVGLPSVLSFGIIPALTEMGGKTFFDWLDFITSNILLPLGGLITTVFVGYFWKNAAEAAGLKAGWFRVWLFMVRYIAPVLVFLVLLHTTGIIKF</sequence>
<evidence type="ECO:0000256" key="4">
    <source>
        <dbReference type="ARBA" id="ARBA00022989"/>
    </source>
</evidence>
<feature type="transmembrane region" description="Helical" evidence="7">
    <location>
        <begin position="383"/>
        <end position="407"/>
    </location>
</feature>
<dbReference type="GO" id="GO:0015293">
    <property type="term" value="F:symporter activity"/>
    <property type="evidence" value="ECO:0007669"/>
    <property type="project" value="UniProtKB-KW"/>
</dbReference>
<reference evidence="8 10" key="1">
    <citation type="submission" date="2014-04" db="EMBL/GenBank/DDBJ databases">
        <authorList>
            <person name="Bishop-Lilly K.A."/>
            <person name="Broomall S.M."/>
            <person name="Chain P.S."/>
            <person name="Chertkov O."/>
            <person name="Coyne S.R."/>
            <person name="Daligault H.E."/>
            <person name="Davenport K.W."/>
            <person name="Erkkila T."/>
            <person name="Frey K.G."/>
            <person name="Gibbons H.S."/>
            <person name="Gu W."/>
            <person name="Jaissle J."/>
            <person name="Johnson S.L."/>
            <person name="Koroleva G.I."/>
            <person name="Ladner J.T."/>
            <person name="Lo C.-C."/>
            <person name="Minogue T.D."/>
            <person name="Munk C."/>
            <person name="Palacios G.F."/>
            <person name="Redden C.L."/>
            <person name="Rosenzweig C.N."/>
            <person name="Scholz M.B."/>
            <person name="Teshima H."/>
            <person name="Xu Y."/>
        </authorList>
    </citation>
    <scope>NUCLEOTIDE SEQUENCE [LARGE SCALE GENOMIC DNA]</scope>
    <source>
        <strain evidence="8 10">8244</strain>
    </source>
</reference>
<feature type="transmembrane region" description="Helical" evidence="7">
    <location>
        <begin position="20"/>
        <end position="36"/>
    </location>
</feature>
<dbReference type="NCBIfam" id="NF037979">
    <property type="entry name" value="Na_transp"/>
    <property type="match status" value="1"/>
</dbReference>
<feature type="transmembrane region" description="Helical" evidence="7">
    <location>
        <begin position="419"/>
        <end position="441"/>
    </location>
</feature>
<keyword evidence="5 7" id="KW-0472">Membrane</keyword>
<keyword evidence="6" id="KW-0769">Symport</keyword>
<dbReference type="HOGENOM" id="CLU_006855_3_4_9"/>
<dbReference type="OrthoDB" id="9762833at2"/>
<evidence type="ECO:0000256" key="5">
    <source>
        <dbReference type="ARBA" id="ARBA00023136"/>
    </source>
</evidence>
<comment type="subcellular location">
    <subcellularLocation>
        <location evidence="1">Membrane</location>
        <topology evidence="1">Multi-pass membrane protein</topology>
    </subcellularLocation>
</comment>
<dbReference type="GeneID" id="77006064"/>
<keyword evidence="3 6" id="KW-0812">Transmembrane</keyword>
<accession>A0A090ZHX8</accession>
<feature type="transmembrane region" description="Helical" evidence="7">
    <location>
        <begin position="180"/>
        <end position="208"/>
    </location>
</feature>
<comment type="caution">
    <text evidence="8">The sequence shown here is derived from an EMBL/GenBank/DDBJ whole genome shotgun (WGS) entry which is preliminary data.</text>
</comment>
<evidence type="ECO:0000313" key="9">
    <source>
        <dbReference type="EMBL" id="MUG22978.1"/>
    </source>
</evidence>
<dbReference type="PANTHER" id="PTHR42948">
    <property type="entry name" value="TRANSPORTER"/>
    <property type="match status" value="1"/>
</dbReference>
<name>A0A090ZHX8_PAEMA</name>
<dbReference type="STRING" id="44252.DJ90_584"/>
<dbReference type="EMBL" id="JMQA01000020">
    <property type="protein sequence ID" value="KFN10003.1"/>
    <property type="molecule type" value="Genomic_DNA"/>
</dbReference>
<keyword evidence="2 6" id="KW-0813">Transport</keyword>
<evidence type="ECO:0000256" key="7">
    <source>
        <dbReference type="SAM" id="Phobius"/>
    </source>
</evidence>
<dbReference type="Proteomes" id="UP000442469">
    <property type="component" value="Unassembled WGS sequence"/>
</dbReference>
<dbReference type="InterPro" id="IPR037272">
    <property type="entry name" value="SNS_sf"/>
</dbReference>
<dbReference type="PRINTS" id="PR00176">
    <property type="entry name" value="NANEUSMPORT"/>
</dbReference>
<evidence type="ECO:0000256" key="3">
    <source>
        <dbReference type="ARBA" id="ARBA00022692"/>
    </source>
</evidence>